<dbReference type="InterPro" id="IPR036047">
    <property type="entry name" value="F-box-like_dom_sf"/>
</dbReference>
<keyword evidence="3" id="KW-1185">Reference proteome</keyword>
<dbReference type="SUPFAM" id="SSF81383">
    <property type="entry name" value="F-box domain"/>
    <property type="match status" value="1"/>
</dbReference>
<evidence type="ECO:0000259" key="1">
    <source>
        <dbReference type="PROSITE" id="PS50181"/>
    </source>
</evidence>
<comment type="caution">
    <text evidence="2">The sequence shown here is derived from an EMBL/GenBank/DDBJ whole genome shotgun (WGS) entry which is preliminary data.</text>
</comment>
<evidence type="ECO:0000313" key="2">
    <source>
        <dbReference type="EMBL" id="KAL1557352.1"/>
    </source>
</evidence>
<dbReference type="PROSITE" id="PS50181">
    <property type="entry name" value="FBOX"/>
    <property type="match status" value="1"/>
</dbReference>
<dbReference type="NCBIfam" id="TIGR01640">
    <property type="entry name" value="F_box_assoc_1"/>
    <property type="match status" value="1"/>
</dbReference>
<dbReference type="InterPro" id="IPR017451">
    <property type="entry name" value="F-box-assoc_interact_dom"/>
</dbReference>
<dbReference type="Gene3D" id="1.20.1280.50">
    <property type="match status" value="1"/>
</dbReference>
<dbReference type="Pfam" id="PF08268">
    <property type="entry name" value="FBA_3"/>
    <property type="match status" value="1"/>
</dbReference>
<dbReference type="InterPro" id="IPR001810">
    <property type="entry name" value="F-box_dom"/>
</dbReference>
<dbReference type="InterPro" id="IPR013187">
    <property type="entry name" value="F-box-assoc_dom_typ3"/>
</dbReference>
<sequence length="202" mass="22534">MRQDLFGYLPSEIVTDILLRLSLKSIATCKRVCKPWLDLIESDAFLKSHLSTSAPALVVSMPAADSNWFSVFKLEDECERKQDPITKFDFPHASTIQGSANGMLLLKNPFIDRLYVCNPITREFVELHGRFTRPLRLGDGYGFGASKISGQHKVVYLNPIYDECHVYTLETGSSWRRIEAAAPSFVAASIQPAYLSVAISTG</sequence>
<organism evidence="2 3">
    <name type="scientific">Salvia divinorum</name>
    <name type="common">Maria pastora</name>
    <name type="synonym">Diviner's sage</name>
    <dbReference type="NCBI Taxonomy" id="28513"/>
    <lineage>
        <taxon>Eukaryota</taxon>
        <taxon>Viridiplantae</taxon>
        <taxon>Streptophyta</taxon>
        <taxon>Embryophyta</taxon>
        <taxon>Tracheophyta</taxon>
        <taxon>Spermatophyta</taxon>
        <taxon>Magnoliopsida</taxon>
        <taxon>eudicotyledons</taxon>
        <taxon>Gunneridae</taxon>
        <taxon>Pentapetalae</taxon>
        <taxon>asterids</taxon>
        <taxon>lamiids</taxon>
        <taxon>Lamiales</taxon>
        <taxon>Lamiaceae</taxon>
        <taxon>Nepetoideae</taxon>
        <taxon>Mentheae</taxon>
        <taxon>Salviinae</taxon>
        <taxon>Salvia</taxon>
        <taxon>Salvia subgen. Calosphace</taxon>
    </lineage>
</organism>
<protein>
    <submittedName>
        <fullName evidence="2">F-box protein-like protein isoform X2</fullName>
    </submittedName>
</protein>
<dbReference type="Pfam" id="PF12937">
    <property type="entry name" value="F-box-like"/>
    <property type="match status" value="1"/>
</dbReference>
<reference evidence="2 3" key="1">
    <citation type="submission" date="2024-06" db="EMBL/GenBank/DDBJ databases">
        <title>A chromosome level genome sequence of Diviner's sage (Salvia divinorum).</title>
        <authorList>
            <person name="Ford S.A."/>
            <person name="Ro D.-K."/>
            <person name="Ness R.W."/>
            <person name="Phillips M.A."/>
        </authorList>
    </citation>
    <scope>NUCLEOTIDE SEQUENCE [LARGE SCALE GENOMIC DNA]</scope>
    <source>
        <strain evidence="2">SAF-2024a</strain>
        <tissue evidence="2">Leaf</tissue>
    </source>
</reference>
<dbReference type="SMART" id="SM00256">
    <property type="entry name" value="FBOX"/>
    <property type="match status" value="1"/>
</dbReference>
<accession>A0ABD1HMI0</accession>
<dbReference type="InterPro" id="IPR050796">
    <property type="entry name" value="SCF_F-box_component"/>
</dbReference>
<name>A0ABD1HMI0_SALDI</name>
<feature type="domain" description="F-box" evidence="1">
    <location>
        <begin position="3"/>
        <end position="49"/>
    </location>
</feature>
<dbReference type="EMBL" id="JBEAFC010000004">
    <property type="protein sequence ID" value="KAL1557352.1"/>
    <property type="molecule type" value="Genomic_DNA"/>
</dbReference>
<dbReference type="AlphaFoldDB" id="A0ABD1HMI0"/>
<gene>
    <name evidence="2" type="ORF">AAHA92_07939</name>
</gene>
<dbReference type="PANTHER" id="PTHR31672">
    <property type="entry name" value="BNACNNG10540D PROTEIN"/>
    <property type="match status" value="1"/>
</dbReference>
<proteinExistence type="predicted"/>
<evidence type="ECO:0000313" key="3">
    <source>
        <dbReference type="Proteomes" id="UP001567538"/>
    </source>
</evidence>
<dbReference type="PANTHER" id="PTHR31672:SF13">
    <property type="entry name" value="F-BOX PROTEIN CPR30-LIKE"/>
    <property type="match status" value="1"/>
</dbReference>
<dbReference type="Proteomes" id="UP001567538">
    <property type="component" value="Unassembled WGS sequence"/>
</dbReference>